<gene>
    <name evidence="3" type="ORF">KDH_78590</name>
</gene>
<feature type="region of interest" description="Disordered" evidence="1">
    <location>
        <begin position="56"/>
        <end position="81"/>
    </location>
</feature>
<evidence type="ECO:0000313" key="3">
    <source>
        <dbReference type="EMBL" id="GLV61042.1"/>
    </source>
</evidence>
<keyword evidence="2" id="KW-0812">Transmembrane</keyword>
<name>A0ABQ6G649_9CHLR</name>
<evidence type="ECO:0000256" key="2">
    <source>
        <dbReference type="SAM" id="Phobius"/>
    </source>
</evidence>
<feature type="region of interest" description="Disordered" evidence="1">
    <location>
        <begin position="1"/>
        <end position="21"/>
    </location>
</feature>
<evidence type="ECO:0000313" key="4">
    <source>
        <dbReference type="Proteomes" id="UP001344906"/>
    </source>
</evidence>
<feature type="transmembrane region" description="Helical" evidence="2">
    <location>
        <begin position="28"/>
        <end position="50"/>
    </location>
</feature>
<dbReference type="EMBL" id="BSRI01000002">
    <property type="protein sequence ID" value="GLV61042.1"/>
    <property type="molecule type" value="Genomic_DNA"/>
</dbReference>
<comment type="caution">
    <text evidence="3">The sequence shown here is derived from an EMBL/GenBank/DDBJ whole genome shotgun (WGS) entry which is preliminary data.</text>
</comment>
<feature type="compositionally biased region" description="Basic and acidic residues" evidence="1">
    <location>
        <begin position="56"/>
        <end position="73"/>
    </location>
</feature>
<feature type="region of interest" description="Disordered" evidence="1">
    <location>
        <begin position="93"/>
        <end position="112"/>
    </location>
</feature>
<organism evidence="3 4">
    <name type="scientific">Dictyobacter halimunensis</name>
    <dbReference type="NCBI Taxonomy" id="3026934"/>
    <lineage>
        <taxon>Bacteria</taxon>
        <taxon>Bacillati</taxon>
        <taxon>Chloroflexota</taxon>
        <taxon>Ktedonobacteria</taxon>
        <taxon>Ktedonobacterales</taxon>
        <taxon>Dictyobacteraceae</taxon>
        <taxon>Dictyobacter</taxon>
    </lineage>
</organism>
<proteinExistence type="predicted"/>
<keyword evidence="2" id="KW-0472">Membrane</keyword>
<keyword evidence="2" id="KW-1133">Transmembrane helix</keyword>
<keyword evidence="4" id="KW-1185">Reference proteome</keyword>
<accession>A0ABQ6G649</accession>
<dbReference type="Proteomes" id="UP001344906">
    <property type="component" value="Unassembled WGS sequence"/>
</dbReference>
<protein>
    <submittedName>
        <fullName evidence="3">Uncharacterized protein</fullName>
    </submittedName>
</protein>
<sequence>MGKGGRPGMGAAARKAEASSAPMGWRDFVGWELIGGLIHMIITEVIYGFINQEREKRYEEKSENEAEGEEGKGDVGIGGGGCAGGRWMGGVVRRGSEAGADGAGGDASEKST</sequence>
<evidence type="ECO:0000256" key="1">
    <source>
        <dbReference type="SAM" id="MobiDB-lite"/>
    </source>
</evidence>
<reference evidence="3 4" key="1">
    <citation type="submission" date="2023-02" db="EMBL/GenBank/DDBJ databases">
        <title>Dictyobacter halimunensis sp. nov., a new member of the class Ktedonobacteria from forest soil in a geothermal area.</title>
        <authorList>
            <person name="Rachmania M.K."/>
            <person name="Ningsih F."/>
            <person name="Sakai Y."/>
            <person name="Yabe S."/>
            <person name="Yokota A."/>
            <person name="Sjamsuridzal W."/>
        </authorList>
    </citation>
    <scope>NUCLEOTIDE SEQUENCE [LARGE SCALE GENOMIC DNA]</scope>
    <source>
        <strain evidence="3 4">S3.2.2.5</strain>
    </source>
</reference>